<evidence type="ECO:0000256" key="11">
    <source>
        <dbReference type="ARBA" id="ARBA00023212"/>
    </source>
</evidence>
<dbReference type="InterPro" id="IPR026983">
    <property type="entry name" value="DHC"/>
</dbReference>
<dbReference type="InterPro" id="IPR042228">
    <property type="entry name" value="Dynein_linker_3"/>
</dbReference>
<dbReference type="Pfam" id="PF18198">
    <property type="entry name" value="AAA_lid_11"/>
    <property type="match status" value="1"/>
</dbReference>
<keyword evidence="9" id="KW-0969">Cilium</keyword>
<dbReference type="InterPro" id="IPR024743">
    <property type="entry name" value="Dynein_HC_stalk"/>
</dbReference>
<dbReference type="FunFam" id="3.40.50.300:FF:000153">
    <property type="entry name" value="Dynein axonemal heavy chain 1"/>
    <property type="match status" value="1"/>
</dbReference>
<dbReference type="eggNOG" id="KOG3595">
    <property type="taxonomic scope" value="Eukaryota"/>
</dbReference>
<dbReference type="Pfam" id="PF12780">
    <property type="entry name" value="AAA_8"/>
    <property type="match status" value="1"/>
</dbReference>
<evidence type="ECO:0000256" key="7">
    <source>
        <dbReference type="ARBA" id="ARBA00023017"/>
    </source>
</evidence>
<keyword evidence="3" id="KW-0963">Cytoplasm</keyword>
<dbReference type="STRING" id="7918.ENSLOCP00000019009"/>
<evidence type="ECO:0000313" key="15">
    <source>
        <dbReference type="Ensembl" id="ENSLOCP00000019009.1"/>
    </source>
</evidence>
<sequence length="3527" mass="397114">RYQDVYGPYLTLLSAQMERQLQAFVAQGPSLRSCTMQMQQLQTMRAEIAALPVHLPMELLLLDCTHVNQCLLERTHVLSRLIVSSVMSSSEKFCRAVCQRYENIVARVTEVATTTASLVELQSYVEGLWSGELLELQEKLDQAAARLLFLLEWGCLSREELILYSNTFSWPHRVAPILHNRRDQAVQRLRARQGALAGRLSETAALIKGFQRKERMAEAQRYVEQLQDISWTIQGFIQEKEGINQEEALLETGSLSPYPEIAELQRAKEPYERLWGAALSFTTQYQRWLSTPLALLNAQEVQEQVQELWRTSYRLTKELHPPELHGPLKAATSIKTRLDKFRTHLPLISALCAPGIKQRHWDLMSEKVGVTLAPRESVPLGELLGQGLERHLEALSEVGTQAGSQLALEEALGGMAQEWQPVRLTLVPYRESGTRVLAAVDDVQTLLEDQLVKTSAMKGSPFIGPFLGQLLEWESQLRLLQDVLDSWVQVQTGWLYLEPIFSSPDLREQMPSQGVLFQAVDRTWRELMHDSEQEGDVLKLLSQRPLLDRLRQAQDMLEEIQKGLSDYLERKRLFFPRFFFLSNEELLEILSETRDPRRVEPHLRRIFPGVARLGFSPPGPPPALLSFLESARGERVALASRIVPSEAQGLVEKWLQQVEKGMQESLRQVLQLSLRAHSQSPREKWLLQWPGQVVLTARMIFWTAEVSQVLSQRGSLQGCLDRSSAQLEEMVGLIRGPRSELDRITLSALITVEVHARDVVVQLHNKGVCDTSDFQWVAQLRYYWEGEQVVVRMITARVDYGYEYLGNTGRLVITPLTDRCYRTLLGAFQLNHGGAPEGPAGTGKTETCKDLAKAVAKQCVVFNCSDGLDYQAMGKFFKGLAQSGVWACFDEFNRIELEVLSVVAQQIQTIQRAISQRVQTFVFEGTLLTLDPTCCIFITMNPGYAGRTPLPDNLKVLFRTVAMTVPDYALIAEISLYAMGFIQARGLAAKIVATYRLCSEQLSSQHHYDYGMRAVKSVLTAAGNLKIRQPEEREDILLLRSITDVNLPKFLSQDIPLFRSIIQDLFPDVRLPTPDHVLLERTIQEVAHSLALQPQAWFITKIIQIYELMLVRHGFILVGGAGGGKSSALRVLAGVLGRLAEQGLLGELPVEVFTLNPKAISMATLYGRFEPTSREWSDGVLSSAFRAQACSLTSSRRWLVLDGPVDAEWVENMNTVLDDNQKLCLMSGETIQMSPQQNIIFEVLDLERASPATISRCGMIYMEPRDLGWEPLLQSWLDRQLPPSFSPGHKQLIQTLLQWLLPPCLEFVERTCCPVVPTSPLHLTATLLALCRSLLAETRNVAHSLWAGERLWLAGLLFSLPALYLLSCISSVSLSCLTSCVSKHMFSQFFHGLCEGDSHCPRPKELHVAARGLLMPRRHSVFDCVYQSTGWHPWSDLVSPTSLPDSTTLRDTVVVTPQTEIQRFFLERLVLRGSTLLLVGPPGAGKTHTARGFLHQLPPSTHHAWHLTLCSQTTAQRAQDTLLMGLERVRKGVYGAPPGKQMVVFVDDLSLPATEPAGAQSALELLRQLLEHRFCFHSKDGSRLQLQDTVFLSAMTPPSGRRQAVCPRLLRHFAVLSIDALTGDTLKSIFLPLTERHFGRGFETSLRRYARILVWATAEVYAQTVVTFLPTPSKSHYAFNPRDVSRVIQGLALLRGDVVPAGAEGARKLMRLWVHEVWRVFADRLQDSKDRRRFYSIVQGVVRTQFKEKTSSLFGHLACGREVCEEDLRGLFFGDYLPSQGEGGAPRYYDEITDTQRLQQAMQSYLQEYNAGSKTPLDLVLFQFAVEHISRLARVFALPGEHALLIGMGGSGRHSATRLAAYMSGVEVFQVKVQRSYSLSDWHEDLRRLLRGPGLQGTPTAFLFSDHQIKDESFLEELSLILSSGEIPGLFDNEERLNIIHKMQQLSSTQGQSPASLYTTFVQRIRSLLTVVLAFSPSGSTLRDRLRRAPALLNCCTIDYFQAWPDDALQKVACHFLDDVELSQEVRAGAVFLCKYIHQSVAALSERFYASLQRRTYVTPNSYLELLKTFRSLLERQRLELLTDRERYLTGLERLDLASTQIAEMQQELKELEPLLVQRSAETEELLGVIAKETREVEAVKREVEADEATANSAALEAQSIKEECEQQLSVALPALEAAVAALDTLRGSDITLVKTMQNPPAGVRITLAAVCVLKGIKPEKRVDSVGRSTDDYWPAAKKMLGDMKFLESLKDFDKDNIPPRVMAQIRRDFISSEEFQPAAIRAVSSACEGLCSWVRAIEVYDRVAKIVAPKRACLSVAQTELEEQQAKLAAARSELSAVTDRLAGLQERLARQLQERSQLQTQLESCWLKLQRAERLISSLGGERERWQEVASRLGDSYQNIAGDVLLSAGMVAYLGPFTPGFRQEVLSEWQSQCVRQQVPVSPHFSLSSTLGDPHTILEWQQCGLPRDTFSVDNALIVRHAERWPLLLDPEGQAGLWIKTMERDSQLQVCRAGERGYLRTLGNCIQFGTPVLLEGLGEELDPVLDPLMLKQTFQQAGVDYLILGETTLPYSPHFRLYLTTHLPNPHYLPETAAKVTLVNFMVTPRGLQEQLLGILAAKERPELEETRTRLYQEGATLRKQLQEIEEEVLRVLSGCQGSILEDESALSVLASSRSLAREILERQTVTAATEKEIEATWDEYRPVSSQCSLLFFVLWDLARVEPAYQFSLRWFLRLYSASICQSQRATALQERIEHLNAHFTSSVYERVCRSLFERHKLLFSFLLCVGLLRGQGEVDQAEWGFLLTGGVTLQAPPSNPAPDWLQEPSWRELVCLSSLPAFTGLQEHFTANTEEWRRLYDATQPNLQPLPTPWQDALSPFQRLLVLRCLRPDKLIPAILQFISDHLGPAYVEPPTFDLQRSFADSSNCTPLVFLLSPGSDPMAVLHRFSQEHGTPPLTTHTHVSLGQGQEHIARRLMEKAAEEGSWVVLQNCHLAGAWLGELGELCEGLLSDPTRPQPSFRLWLTTYPCPALPPALLRDSVKITSQPPRGLRARMQRCYAAHPISDPEFYSSCSTQREWGRLLFALCFFHGVVQERCQYGSLGWSAPYEFNDSDLHISARQLQMLLSETGRVPWEALIYLTGECNYGGRVIDDFDRRLLLCLLNTCYCPLLLSDHNYSFSPSGVYRLPPEGGIQEVLEYIKGLPLSEHPEVFGLHENASIAKETKETSQLFESILGTLPREVSAVGRSSCELVAELAADILSRIPPAFNTDDIVRRLPPRHAESMNAVLTQELGRFNQLTGTVRDSLTQLGHALRGQTLITPELEDTSNSLLLGKVPALWSARSYPSLKPLGSYIADLLQRLQFFQSWVDRGLPSEFWISGFYFPQAFLTGALQNHARRHHLPVDQLSFSVAVTCRERETDSTKNYGVHIYGLYMEGARWDRERGAIGESLPKILYDCLPVIWLRPRERSSLTETDQVYICPVYQTAERGGQSYPGRCSNLVLTLSLPSQEPPSHWVRRGVACLCQLHY</sequence>
<dbReference type="Gene3D" id="1.20.920.20">
    <property type="match status" value="1"/>
</dbReference>
<dbReference type="GO" id="GO:0003341">
    <property type="term" value="P:cilium movement"/>
    <property type="evidence" value="ECO:0007669"/>
    <property type="project" value="UniProtKB-ARBA"/>
</dbReference>
<dbReference type="GeneTree" id="ENSGT00940000154959"/>
<dbReference type="FunFam" id="1.20.920.20:FF:000006">
    <property type="entry name" value="Dynein, axonemal, heavy chain 6"/>
    <property type="match status" value="1"/>
</dbReference>
<dbReference type="GO" id="GO:0051959">
    <property type="term" value="F:dynein light intermediate chain binding"/>
    <property type="evidence" value="ECO:0007669"/>
    <property type="project" value="InterPro"/>
</dbReference>
<dbReference type="Proteomes" id="UP000018468">
    <property type="component" value="Linkage group LG8"/>
</dbReference>
<dbReference type="SMART" id="SM00382">
    <property type="entry name" value="AAA"/>
    <property type="match status" value="2"/>
</dbReference>
<dbReference type="FunFam" id="1.20.1270.280:FF:000001">
    <property type="entry name" value="dynein heavy chain 7, axonemal"/>
    <property type="match status" value="1"/>
</dbReference>
<evidence type="ECO:0000256" key="6">
    <source>
        <dbReference type="ARBA" id="ARBA00022840"/>
    </source>
</evidence>
<dbReference type="Gene3D" id="3.40.50.300">
    <property type="entry name" value="P-loop containing nucleotide triphosphate hydrolases"/>
    <property type="match status" value="5"/>
</dbReference>
<accession>W5NEF0</accession>
<dbReference type="FunFam" id="3.10.490.20:FF:000009">
    <property type="entry name" value="Dynein heavy chain 4"/>
    <property type="match status" value="1"/>
</dbReference>
<comment type="similarity">
    <text evidence="2">Belongs to the dynein heavy chain family.</text>
</comment>
<dbReference type="InParanoid" id="W5NEF0"/>
<dbReference type="GO" id="GO:0030286">
    <property type="term" value="C:dynein complex"/>
    <property type="evidence" value="ECO:0007669"/>
    <property type="project" value="UniProtKB-KW"/>
</dbReference>
<proteinExistence type="inferred from homology"/>
<dbReference type="EMBL" id="AHAT01026421">
    <property type="status" value="NOT_ANNOTATED_CDS"/>
    <property type="molecule type" value="Genomic_DNA"/>
</dbReference>
<keyword evidence="16" id="KW-1185">Reference proteome</keyword>
<dbReference type="GO" id="GO:0045505">
    <property type="term" value="F:dynein intermediate chain binding"/>
    <property type="evidence" value="ECO:0007669"/>
    <property type="project" value="InterPro"/>
</dbReference>
<dbReference type="Gene3D" id="6.10.140.1060">
    <property type="match status" value="1"/>
</dbReference>
<dbReference type="InterPro" id="IPR024317">
    <property type="entry name" value="Dynein_heavy_chain_D4_dom"/>
</dbReference>
<dbReference type="EMBL" id="AHAT01026423">
    <property type="status" value="NOT_ANNOTATED_CDS"/>
    <property type="molecule type" value="Genomic_DNA"/>
</dbReference>
<dbReference type="Gene3D" id="1.20.1270.280">
    <property type="match status" value="1"/>
</dbReference>
<evidence type="ECO:0000256" key="13">
    <source>
        <dbReference type="SAM" id="Coils"/>
    </source>
</evidence>
<dbReference type="SUPFAM" id="SSF52540">
    <property type="entry name" value="P-loop containing nucleoside triphosphate hydrolases"/>
    <property type="match status" value="4"/>
</dbReference>
<reference evidence="15" key="2">
    <citation type="submission" date="2025-08" db="UniProtKB">
        <authorList>
            <consortium name="Ensembl"/>
        </authorList>
    </citation>
    <scope>IDENTIFICATION</scope>
</reference>
<dbReference type="Pfam" id="PF18199">
    <property type="entry name" value="Dynein_C"/>
    <property type="match status" value="1"/>
</dbReference>
<dbReference type="Gene3D" id="1.10.8.1220">
    <property type="match status" value="1"/>
</dbReference>
<dbReference type="GO" id="GO:0005874">
    <property type="term" value="C:microtubule"/>
    <property type="evidence" value="ECO:0007669"/>
    <property type="project" value="UniProtKB-KW"/>
</dbReference>
<dbReference type="Gene3D" id="1.10.8.720">
    <property type="entry name" value="Region D6 of dynein motor"/>
    <property type="match status" value="1"/>
</dbReference>
<dbReference type="FunFam" id="1.20.58.1120:FF:000005">
    <property type="entry name" value="Dynein, axonemal, heavy chain 12"/>
    <property type="match status" value="1"/>
</dbReference>
<dbReference type="EMBL" id="AHAT01026420">
    <property type="status" value="NOT_ANNOTATED_CDS"/>
    <property type="molecule type" value="Genomic_DNA"/>
</dbReference>
<dbReference type="Ensembl" id="ENSLOCT00000019041.1">
    <property type="protein sequence ID" value="ENSLOCP00000019009.1"/>
    <property type="gene ID" value="ENSLOCG00000015433.1"/>
</dbReference>
<evidence type="ECO:0000259" key="14">
    <source>
        <dbReference type="SMART" id="SM00382"/>
    </source>
</evidence>
<evidence type="ECO:0000256" key="4">
    <source>
        <dbReference type="ARBA" id="ARBA00022701"/>
    </source>
</evidence>
<dbReference type="Gene3D" id="1.20.920.30">
    <property type="match status" value="1"/>
</dbReference>
<keyword evidence="6" id="KW-0067">ATP-binding</keyword>
<dbReference type="Pfam" id="PF03028">
    <property type="entry name" value="Dynein_heavy"/>
    <property type="match status" value="1"/>
</dbReference>
<dbReference type="Gene3D" id="1.20.58.1120">
    <property type="match status" value="1"/>
</dbReference>
<dbReference type="OMA" id="GNCIQFG"/>
<name>W5NEF0_LEPOC</name>
<dbReference type="EMBL" id="AHAT01026425">
    <property type="status" value="NOT_ANNOTATED_CDS"/>
    <property type="molecule type" value="Genomic_DNA"/>
</dbReference>
<feature type="domain" description="AAA+ ATPase" evidence="14">
    <location>
        <begin position="1472"/>
        <end position="1624"/>
    </location>
</feature>
<dbReference type="InterPro" id="IPR035699">
    <property type="entry name" value="AAA_6"/>
</dbReference>
<dbReference type="Gene3D" id="1.10.8.710">
    <property type="match status" value="1"/>
</dbReference>
<dbReference type="InterPro" id="IPR035706">
    <property type="entry name" value="AAA_9"/>
</dbReference>
<keyword evidence="11" id="KW-0206">Cytoskeleton</keyword>
<dbReference type="InterPro" id="IPR041658">
    <property type="entry name" value="AAA_lid_11"/>
</dbReference>
<dbReference type="Gene3D" id="3.20.180.20">
    <property type="entry name" value="Dynein heavy chain, N-terminal domain 2"/>
    <property type="match status" value="1"/>
</dbReference>
<evidence type="ECO:0000256" key="8">
    <source>
        <dbReference type="ARBA" id="ARBA00023054"/>
    </source>
</evidence>
<feature type="domain" description="AAA+ ATPase" evidence="14">
    <location>
        <begin position="830"/>
        <end position="967"/>
    </location>
</feature>
<dbReference type="GO" id="GO:0005930">
    <property type="term" value="C:axoneme"/>
    <property type="evidence" value="ECO:0007669"/>
    <property type="project" value="UniProtKB-SubCell"/>
</dbReference>
<comment type="subcellular location">
    <subcellularLocation>
        <location evidence="1">Cytoplasm</location>
        <location evidence="1">Cytoskeleton</location>
        <location evidence="1">Cilium axoneme</location>
    </subcellularLocation>
</comment>
<evidence type="ECO:0000256" key="5">
    <source>
        <dbReference type="ARBA" id="ARBA00022741"/>
    </source>
</evidence>
<dbReference type="InterPro" id="IPR043157">
    <property type="entry name" value="Dynein_AAA1S"/>
</dbReference>
<dbReference type="InterPro" id="IPR042219">
    <property type="entry name" value="AAA_lid_11_sf"/>
</dbReference>
<keyword evidence="7" id="KW-0243">Dynein</keyword>
<dbReference type="PANTHER" id="PTHR22878:SF72">
    <property type="entry name" value="DYNEIN HEAVY CHAIN 3, AXONEMAL"/>
    <property type="match status" value="1"/>
</dbReference>
<evidence type="ECO:0000256" key="3">
    <source>
        <dbReference type="ARBA" id="ARBA00022490"/>
    </source>
</evidence>
<evidence type="ECO:0000256" key="2">
    <source>
        <dbReference type="ARBA" id="ARBA00008887"/>
    </source>
</evidence>
<dbReference type="EMBL" id="AHAT01026424">
    <property type="status" value="NOT_ANNOTATED_CDS"/>
    <property type="molecule type" value="Genomic_DNA"/>
</dbReference>
<dbReference type="InterPro" id="IPR003593">
    <property type="entry name" value="AAA+_ATPase"/>
</dbReference>
<dbReference type="FunFam" id="1.10.8.710:FF:000004">
    <property type="entry name" value="Dynein axonemal heavy chain 6"/>
    <property type="match status" value="1"/>
</dbReference>
<dbReference type="Gene3D" id="1.10.287.2620">
    <property type="match status" value="1"/>
</dbReference>
<keyword evidence="8 13" id="KW-0175">Coiled coil</keyword>
<keyword evidence="5" id="KW-0547">Nucleotide-binding</keyword>
<dbReference type="FunFam" id="3.40.50.300:FF:002141">
    <property type="entry name" value="Dynein heavy chain"/>
    <property type="match status" value="1"/>
</dbReference>
<dbReference type="FunFam" id="1.10.8.1220:FF:000001">
    <property type="entry name" value="Dynein axonemal heavy chain 5"/>
    <property type="match status" value="1"/>
</dbReference>
<dbReference type="Pfam" id="PF17852">
    <property type="entry name" value="Dynein_AAA_lid"/>
    <property type="match status" value="1"/>
</dbReference>
<organism evidence="15 16">
    <name type="scientific">Lepisosteus oculatus</name>
    <name type="common">Spotted gar</name>
    <dbReference type="NCBI Taxonomy" id="7918"/>
    <lineage>
        <taxon>Eukaryota</taxon>
        <taxon>Metazoa</taxon>
        <taxon>Chordata</taxon>
        <taxon>Craniata</taxon>
        <taxon>Vertebrata</taxon>
        <taxon>Euteleostomi</taxon>
        <taxon>Actinopterygii</taxon>
        <taxon>Neopterygii</taxon>
        <taxon>Holostei</taxon>
        <taxon>Semionotiformes</taxon>
        <taxon>Lepisosteidae</taxon>
        <taxon>Lepisosteus</taxon>
    </lineage>
</organism>
<dbReference type="GO" id="GO:0008569">
    <property type="term" value="F:minus-end-directed microtubule motor activity"/>
    <property type="evidence" value="ECO:0007669"/>
    <property type="project" value="InterPro"/>
</dbReference>
<dbReference type="InterPro" id="IPR004273">
    <property type="entry name" value="Dynein_heavy_D6_P-loop"/>
</dbReference>
<dbReference type="InterPro" id="IPR054354">
    <property type="entry name" value="DYNC2H1-like_lid"/>
</dbReference>
<evidence type="ECO:0000256" key="12">
    <source>
        <dbReference type="ARBA" id="ARBA00023273"/>
    </source>
</evidence>
<evidence type="ECO:0000256" key="10">
    <source>
        <dbReference type="ARBA" id="ARBA00023175"/>
    </source>
</evidence>
<dbReference type="Gene3D" id="3.10.490.20">
    <property type="match status" value="1"/>
</dbReference>
<feature type="coiled-coil region" evidence="13">
    <location>
        <begin position="2315"/>
        <end position="2363"/>
    </location>
</feature>
<dbReference type="Pfam" id="PF12777">
    <property type="entry name" value="MT"/>
    <property type="match status" value="1"/>
</dbReference>
<dbReference type="InterPro" id="IPR043160">
    <property type="entry name" value="Dynein_C_barrel"/>
</dbReference>
<dbReference type="Gene3D" id="1.20.140.100">
    <property type="entry name" value="Dynein heavy chain, N-terminal domain 2"/>
    <property type="match status" value="1"/>
</dbReference>
<reference evidence="15" key="3">
    <citation type="submission" date="2025-09" db="UniProtKB">
        <authorList>
            <consortium name="Ensembl"/>
        </authorList>
    </citation>
    <scope>IDENTIFICATION</scope>
</reference>
<evidence type="ECO:0000256" key="9">
    <source>
        <dbReference type="ARBA" id="ARBA00023069"/>
    </source>
</evidence>
<dbReference type="Bgee" id="ENSLOCG00000015433">
    <property type="expression patterns" value="Expressed in testis and 6 other cell types or tissues"/>
</dbReference>
<dbReference type="FunFam" id="1.10.8.720:FF:000001">
    <property type="entry name" value="dynein heavy chain 7, axonemal"/>
    <property type="match status" value="1"/>
</dbReference>
<evidence type="ECO:0000313" key="16">
    <source>
        <dbReference type="Proteomes" id="UP000018468"/>
    </source>
</evidence>
<dbReference type="InterPro" id="IPR042222">
    <property type="entry name" value="Dynein_2_N"/>
</dbReference>
<dbReference type="PANTHER" id="PTHR22878">
    <property type="entry name" value="DYNEIN HEAVY CHAIN 6, AXONEMAL-LIKE-RELATED"/>
    <property type="match status" value="1"/>
</dbReference>
<keyword evidence="4" id="KW-0493">Microtubule</keyword>
<dbReference type="Pfam" id="PF12774">
    <property type="entry name" value="AAA_6"/>
    <property type="match status" value="1"/>
</dbReference>
<reference evidence="16" key="1">
    <citation type="submission" date="2011-12" db="EMBL/GenBank/DDBJ databases">
        <title>The Draft Genome of Lepisosteus oculatus.</title>
        <authorList>
            <consortium name="The Broad Institute Genome Assembly &amp; Analysis Group"/>
            <consortium name="Computational R&amp;D Group"/>
            <consortium name="and Sequencing Platform"/>
            <person name="Di Palma F."/>
            <person name="Alfoldi J."/>
            <person name="Johnson J."/>
            <person name="Berlin A."/>
            <person name="Gnerre S."/>
            <person name="Jaffe D."/>
            <person name="MacCallum I."/>
            <person name="Young S."/>
            <person name="Walker B.J."/>
            <person name="Lander E.S."/>
            <person name="Lindblad-Toh K."/>
        </authorList>
    </citation>
    <scope>NUCLEOTIDE SEQUENCE [LARGE SCALE GENOMIC DNA]</scope>
</reference>
<dbReference type="EMBL" id="AHAT01026422">
    <property type="status" value="NOT_ANNOTATED_CDS"/>
    <property type="molecule type" value="Genomic_DNA"/>
</dbReference>
<dbReference type="FunFam" id="3.40.50.300:FF:001145">
    <property type="entry name" value="Putative dynein heavy chain"/>
    <property type="match status" value="1"/>
</dbReference>
<keyword evidence="12" id="KW-0966">Cell projection</keyword>
<dbReference type="Pfam" id="PF22597">
    <property type="entry name" value="DYN_lid"/>
    <property type="match status" value="1"/>
</dbReference>
<dbReference type="InterPro" id="IPR027417">
    <property type="entry name" value="P-loop_NTPase"/>
</dbReference>
<evidence type="ECO:0000256" key="1">
    <source>
        <dbReference type="ARBA" id="ARBA00004430"/>
    </source>
</evidence>
<dbReference type="Pfam" id="PF08393">
    <property type="entry name" value="DHC_N2"/>
    <property type="match status" value="1"/>
</dbReference>
<dbReference type="Pfam" id="PF12775">
    <property type="entry name" value="AAA_7"/>
    <property type="match status" value="1"/>
</dbReference>
<dbReference type="InterPro" id="IPR013602">
    <property type="entry name" value="Dynein_heavy_linker"/>
</dbReference>
<dbReference type="InterPro" id="IPR041228">
    <property type="entry name" value="Dynein_C"/>
</dbReference>
<dbReference type="FunFam" id="3.40.50.300:FF:000044">
    <property type="entry name" value="Dynein heavy chain 5, axonemal"/>
    <property type="match status" value="1"/>
</dbReference>
<keyword evidence="10" id="KW-0505">Motor protein</keyword>
<dbReference type="GO" id="GO:0005524">
    <property type="term" value="F:ATP binding"/>
    <property type="evidence" value="ECO:0007669"/>
    <property type="project" value="UniProtKB-KW"/>
</dbReference>
<protein>
    <recommendedName>
        <fullName evidence="14">AAA+ ATPase domain-containing protein</fullName>
    </recommendedName>
</protein>
<dbReference type="Pfam" id="PF12781">
    <property type="entry name" value="AAA_9"/>
    <property type="match status" value="1"/>
</dbReference>
<dbReference type="EMBL" id="AHAT01026426">
    <property type="status" value="NOT_ANNOTATED_CDS"/>
    <property type="molecule type" value="Genomic_DNA"/>
</dbReference>
<dbReference type="FunFam" id="1.20.140.100:FF:000004">
    <property type="entry name" value="Dynein axonemal heavy chain 6"/>
    <property type="match status" value="1"/>
</dbReference>
<dbReference type="FunFam" id="1.20.920.30:FF:000002">
    <property type="entry name" value="Dynein axonemal heavy chain 3"/>
    <property type="match status" value="1"/>
</dbReference>
<dbReference type="HOGENOM" id="CLU_000038_0_0_1"/>
<dbReference type="InterPro" id="IPR041466">
    <property type="entry name" value="Dynein_AAA5_ext"/>
</dbReference>